<keyword evidence="5" id="KW-1185">Reference proteome</keyword>
<reference evidence="4 5" key="1">
    <citation type="submission" date="2019-03" db="EMBL/GenBank/DDBJ databases">
        <title>Genomic Encyclopedia of Type Strains, Phase IV (KMG-IV): sequencing the most valuable type-strain genomes for metagenomic binning, comparative biology and taxonomic classification.</title>
        <authorList>
            <person name="Goeker M."/>
        </authorList>
    </citation>
    <scope>NUCLEOTIDE SEQUENCE [LARGE SCALE GENOMIC DNA]</scope>
    <source>
        <strain evidence="4 5">LX-B</strain>
    </source>
</reference>
<dbReference type="Gene3D" id="3.40.1190.20">
    <property type="match status" value="1"/>
</dbReference>
<keyword evidence="2 4" id="KW-0418">Kinase</keyword>
<evidence type="ECO:0000313" key="5">
    <source>
        <dbReference type="Proteomes" id="UP000295008"/>
    </source>
</evidence>
<evidence type="ECO:0000313" key="4">
    <source>
        <dbReference type="EMBL" id="TCL58824.1"/>
    </source>
</evidence>
<dbReference type="AlphaFoldDB" id="A0A4R1R0K1"/>
<dbReference type="InterPro" id="IPR029056">
    <property type="entry name" value="Ribokinase-like"/>
</dbReference>
<feature type="domain" description="Carbohydrate kinase PfkB" evidence="3">
    <location>
        <begin position="12"/>
        <end position="289"/>
    </location>
</feature>
<gene>
    <name evidence="4" type="ORF">EDC14_104038</name>
</gene>
<keyword evidence="1" id="KW-0808">Transferase</keyword>
<dbReference type="PANTHER" id="PTHR10584:SF166">
    <property type="entry name" value="RIBOKINASE"/>
    <property type="match status" value="1"/>
</dbReference>
<dbReference type="EMBL" id="SLUN01000040">
    <property type="protein sequence ID" value="TCL58824.1"/>
    <property type="molecule type" value="Genomic_DNA"/>
</dbReference>
<dbReference type="PANTHER" id="PTHR10584">
    <property type="entry name" value="SUGAR KINASE"/>
    <property type="match status" value="1"/>
</dbReference>
<proteinExistence type="predicted"/>
<dbReference type="Pfam" id="PF00294">
    <property type="entry name" value="PfkB"/>
    <property type="match status" value="1"/>
</dbReference>
<name>A0A4R1R0K1_HYDET</name>
<dbReference type="RefSeq" id="WP_165908240.1">
    <property type="nucleotide sequence ID" value="NZ_SLUN01000040.1"/>
</dbReference>
<dbReference type="SUPFAM" id="SSF53613">
    <property type="entry name" value="Ribokinase-like"/>
    <property type="match status" value="1"/>
</dbReference>
<comment type="caution">
    <text evidence="4">The sequence shown here is derived from an EMBL/GenBank/DDBJ whole genome shotgun (WGS) entry which is preliminary data.</text>
</comment>
<dbReference type="Proteomes" id="UP000295008">
    <property type="component" value="Unassembled WGS sequence"/>
</dbReference>
<dbReference type="InterPro" id="IPR011611">
    <property type="entry name" value="PfkB_dom"/>
</dbReference>
<dbReference type="GO" id="GO:0016301">
    <property type="term" value="F:kinase activity"/>
    <property type="evidence" value="ECO:0007669"/>
    <property type="project" value="UniProtKB-KW"/>
</dbReference>
<sequence>MPEFDVLTLADLNVDLILSDAAPEFGQKEKIISGYLLEVGGSCPIFACQAAKLELRTAVAGAIGSNLFGDFIMARLRECGVNVSEVEVVDGLRTAASFALCRGNDRAILTDISGITAMSPQRVTDQLLRKAGHLHVGSYFLLTNLQPHLPEIARRAKRLGLTVSLDTNWDPAEQWQGVREVLEFTDLFLPNENEILAITGRRDLEAALAEVARFVPLVVVKRGSQGAIACNGKRTWTVPAYQADYIDGVGAGDSFDAGFIKGYLSGFSVERSLRLASYCGAQNTTATGGLKGQPYWRDLPQEFLAE</sequence>
<organism evidence="4 5">
    <name type="scientific">Hydrogenispora ethanolica</name>
    <dbReference type="NCBI Taxonomy" id="1082276"/>
    <lineage>
        <taxon>Bacteria</taxon>
        <taxon>Bacillati</taxon>
        <taxon>Bacillota</taxon>
        <taxon>Hydrogenispora</taxon>
    </lineage>
</organism>
<accession>A0A4R1R0K1</accession>
<dbReference type="CDD" id="cd01166">
    <property type="entry name" value="KdgK"/>
    <property type="match status" value="1"/>
</dbReference>
<protein>
    <submittedName>
        <fullName evidence="4">Sugar/nucleoside kinase (Ribokinase family)</fullName>
    </submittedName>
</protein>
<evidence type="ECO:0000256" key="2">
    <source>
        <dbReference type="ARBA" id="ARBA00022777"/>
    </source>
</evidence>
<evidence type="ECO:0000256" key="1">
    <source>
        <dbReference type="ARBA" id="ARBA00022679"/>
    </source>
</evidence>
<evidence type="ECO:0000259" key="3">
    <source>
        <dbReference type="Pfam" id="PF00294"/>
    </source>
</evidence>